<dbReference type="AlphaFoldDB" id="A0AAU9XNE0"/>
<evidence type="ECO:0000313" key="5">
    <source>
        <dbReference type="Proteomes" id="UP001159428"/>
    </source>
</evidence>
<dbReference type="Pfam" id="PF12770">
    <property type="entry name" value="CHAT"/>
    <property type="match status" value="1"/>
</dbReference>
<feature type="domain" description="CHAT" evidence="3">
    <location>
        <begin position="572"/>
        <end position="796"/>
    </location>
</feature>
<accession>A0AAU9XNE0</accession>
<evidence type="ECO:0000256" key="2">
    <source>
        <dbReference type="SAM" id="MobiDB-lite"/>
    </source>
</evidence>
<proteinExistence type="predicted"/>
<dbReference type="Pfam" id="PF13424">
    <property type="entry name" value="TPR_12"/>
    <property type="match status" value="4"/>
</dbReference>
<feature type="repeat" description="TPR" evidence="1">
    <location>
        <begin position="316"/>
        <end position="349"/>
    </location>
</feature>
<reference evidence="4 5" key="1">
    <citation type="submission" date="2022-05" db="EMBL/GenBank/DDBJ databases">
        <authorList>
            <consortium name="Genoscope - CEA"/>
            <person name="William W."/>
        </authorList>
    </citation>
    <scope>NUCLEOTIDE SEQUENCE [LARGE SCALE GENOMIC DNA]</scope>
</reference>
<dbReference type="Proteomes" id="UP001159428">
    <property type="component" value="Unassembled WGS sequence"/>
</dbReference>
<dbReference type="InterPro" id="IPR019734">
    <property type="entry name" value="TPR_rpt"/>
</dbReference>
<keyword evidence="1" id="KW-0802">TPR repeat</keyword>
<dbReference type="Gene3D" id="1.25.40.10">
    <property type="entry name" value="Tetratricopeptide repeat domain"/>
    <property type="match status" value="4"/>
</dbReference>
<evidence type="ECO:0000256" key="1">
    <source>
        <dbReference type="PROSITE-ProRule" id="PRU00339"/>
    </source>
</evidence>
<feature type="region of interest" description="Disordered" evidence="2">
    <location>
        <begin position="560"/>
        <end position="584"/>
    </location>
</feature>
<dbReference type="SMART" id="SM00028">
    <property type="entry name" value="TPR"/>
    <property type="match status" value="9"/>
</dbReference>
<dbReference type="SUPFAM" id="SSF48452">
    <property type="entry name" value="TPR-like"/>
    <property type="match status" value="2"/>
</dbReference>
<feature type="repeat" description="TPR" evidence="1">
    <location>
        <begin position="196"/>
        <end position="229"/>
    </location>
</feature>
<dbReference type="EMBL" id="CALNXJ010000052">
    <property type="protein sequence ID" value="CAH3152806.1"/>
    <property type="molecule type" value="Genomic_DNA"/>
</dbReference>
<dbReference type="PANTHER" id="PTHR10098:SF108">
    <property type="entry name" value="TETRATRICOPEPTIDE REPEAT PROTEIN 28"/>
    <property type="match status" value="1"/>
</dbReference>
<dbReference type="Pfam" id="PF13181">
    <property type="entry name" value="TPR_8"/>
    <property type="match status" value="2"/>
</dbReference>
<evidence type="ECO:0000259" key="3">
    <source>
        <dbReference type="Pfam" id="PF12770"/>
    </source>
</evidence>
<comment type="caution">
    <text evidence="4">The sequence shown here is derived from an EMBL/GenBank/DDBJ whole genome shotgun (WGS) entry which is preliminary data.</text>
</comment>
<evidence type="ECO:0000313" key="4">
    <source>
        <dbReference type="EMBL" id="CAH3152806.1"/>
    </source>
</evidence>
<dbReference type="PANTHER" id="PTHR10098">
    <property type="entry name" value="RAPSYN-RELATED"/>
    <property type="match status" value="1"/>
</dbReference>
<sequence length="806" mass="89333">MCLHIAKEVGDTPLKGKACGGLGNTYQKLGDFKKAVEYHNLCLKLFKEMGDKRNEGGAYSNLGIAYRCLGDLRKAIDYHTLHLEIAKKVGDRHSEGRAYGNLGNAYHNLGDKHQEGSAYGNLGNAYECLGDMKKAIQYHNLDLNVMKEVGNKLGEASAYGNLSTSYKGLGDFRKAIEYQNLHLDICKEVGDKHGEGGAYGNLGSAYESLGDFKKAIEYHDLHLKITEEIGDKHGEGIAYGNLGSAYQSLGDSKKAVVYHKLHLDITKEIGNKGGEGGAYGSLGIAYFSMGDLQNAIEFHKLHLEITTELGDKRGEGEAYCNLGNVYLSLGDFTKAIEYHNLFLEITKEIGDRHGEDFCSRQLNIAKEVGDKSLEAAAYCLLASIFESQGRLPKAVENYKASIALYDAMRSLLKSKDEWKVNFRNKAQIAYTGFWRALKGRAQALIDLMEYSFYDGVGPSEEGNKDLAVLKNLAEEEDELLELLSYLPLNTVFQAVDYPDVSLWVILQGKEIHFKQSNVERTVSENGGPSQSFKAVILNAYAAIGVNVDIACEDRSLNALRESNSKENERTEEESPQPSAQQEDYDYHSRTGALLVGDPWVTDIPWTYPNGEKIFKQLPFAEKEVEMIGEILNVTPITKRQATKREVLKRLSSVALVHFAAHGSMDTGEIALTPDPERLSSQITKEDFVLTIAEVMNAQLRAKLVVLSCCHSGRGEIKAEGVVGIARAFMGAGARSVLVSLWAIDDKATFEFMKCFYHHLTQGKRSSESLHLATKSLRESENFNKIKFWAPFLLIGDDVTFEFSALE</sequence>
<organism evidence="4 5">
    <name type="scientific">Pocillopora meandrina</name>
    <dbReference type="NCBI Taxonomy" id="46732"/>
    <lineage>
        <taxon>Eukaryota</taxon>
        <taxon>Metazoa</taxon>
        <taxon>Cnidaria</taxon>
        <taxon>Anthozoa</taxon>
        <taxon>Hexacorallia</taxon>
        <taxon>Scleractinia</taxon>
        <taxon>Astrocoeniina</taxon>
        <taxon>Pocilloporidae</taxon>
        <taxon>Pocillopora</taxon>
    </lineage>
</organism>
<protein>
    <recommendedName>
        <fullName evidence="3">CHAT domain-containing protein</fullName>
    </recommendedName>
</protein>
<keyword evidence="5" id="KW-1185">Reference proteome</keyword>
<gene>
    <name evidence="4" type="ORF">PMEA_00026974</name>
</gene>
<dbReference type="InterPro" id="IPR024983">
    <property type="entry name" value="CHAT_dom"/>
</dbReference>
<name>A0AAU9XNE0_9CNID</name>
<dbReference type="InterPro" id="IPR011990">
    <property type="entry name" value="TPR-like_helical_dom_sf"/>
</dbReference>
<dbReference type="PROSITE" id="PS50005">
    <property type="entry name" value="TPR"/>
    <property type="match status" value="2"/>
</dbReference>